<dbReference type="Proteomes" id="UP001295423">
    <property type="component" value="Unassembled WGS sequence"/>
</dbReference>
<reference evidence="2" key="1">
    <citation type="submission" date="2023-08" db="EMBL/GenBank/DDBJ databases">
        <authorList>
            <person name="Audoor S."/>
            <person name="Bilcke G."/>
        </authorList>
    </citation>
    <scope>NUCLEOTIDE SEQUENCE</scope>
</reference>
<proteinExistence type="predicted"/>
<dbReference type="Pfam" id="PF18590">
    <property type="entry name" value="IMP2_N"/>
    <property type="match status" value="1"/>
</dbReference>
<dbReference type="EMBL" id="CAKOGP040002091">
    <property type="protein sequence ID" value="CAJ1961361.1"/>
    <property type="molecule type" value="Genomic_DNA"/>
</dbReference>
<dbReference type="AlphaFoldDB" id="A0AAD2G3D2"/>
<protein>
    <recommendedName>
        <fullName evidence="1">Immune mapped protein 2 N-terminal domain-containing protein</fullName>
    </recommendedName>
</protein>
<keyword evidence="3" id="KW-1185">Reference proteome</keyword>
<accession>A0AAD2G3D2</accession>
<evidence type="ECO:0000259" key="1">
    <source>
        <dbReference type="Pfam" id="PF18590"/>
    </source>
</evidence>
<organism evidence="2 3">
    <name type="scientific">Cylindrotheca closterium</name>
    <dbReference type="NCBI Taxonomy" id="2856"/>
    <lineage>
        <taxon>Eukaryota</taxon>
        <taxon>Sar</taxon>
        <taxon>Stramenopiles</taxon>
        <taxon>Ochrophyta</taxon>
        <taxon>Bacillariophyta</taxon>
        <taxon>Bacillariophyceae</taxon>
        <taxon>Bacillariophycidae</taxon>
        <taxon>Bacillariales</taxon>
        <taxon>Bacillariaceae</taxon>
        <taxon>Cylindrotheca</taxon>
    </lineage>
</organism>
<gene>
    <name evidence="2" type="ORF">CYCCA115_LOCUS19158</name>
</gene>
<evidence type="ECO:0000313" key="2">
    <source>
        <dbReference type="EMBL" id="CAJ1961361.1"/>
    </source>
</evidence>
<sequence>MPEFATEEGPEGCYLMFDTLSGGRLLLYYSRGKIPLNAIGFWCPGPGKAIQGFKFKQSSQELIKGIAGGDQNRKKYFSGWCQFIKQAKAMGGYVIKFPNAEQGGVEVDIIGFRKESEEPIELDLEEGLIEVADLDAISVVPKHNPTFRGIKTIVESNFLDMGNLAGAAINI</sequence>
<evidence type="ECO:0000313" key="3">
    <source>
        <dbReference type="Proteomes" id="UP001295423"/>
    </source>
</evidence>
<feature type="domain" description="Immune mapped protein 2 N-terminal" evidence="1">
    <location>
        <begin position="11"/>
        <end position="95"/>
    </location>
</feature>
<dbReference type="InterPro" id="IPR040955">
    <property type="entry name" value="IMP2_N"/>
</dbReference>
<comment type="caution">
    <text evidence="2">The sequence shown here is derived from an EMBL/GenBank/DDBJ whole genome shotgun (WGS) entry which is preliminary data.</text>
</comment>
<name>A0AAD2G3D2_9STRA</name>